<evidence type="ECO:0000313" key="2">
    <source>
        <dbReference type="Proteomes" id="UP000050509"/>
    </source>
</evidence>
<organism evidence="1 2">
    <name type="scientific">Kouleothrix aurantiaca</name>
    <dbReference type="NCBI Taxonomy" id="186479"/>
    <lineage>
        <taxon>Bacteria</taxon>
        <taxon>Bacillati</taxon>
        <taxon>Chloroflexota</taxon>
        <taxon>Chloroflexia</taxon>
        <taxon>Chloroflexales</taxon>
        <taxon>Roseiflexineae</taxon>
        <taxon>Roseiflexaceae</taxon>
        <taxon>Kouleothrix</taxon>
    </lineage>
</organism>
<protein>
    <submittedName>
        <fullName evidence="1">Uncharacterized protein</fullName>
    </submittedName>
</protein>
<keyword evidence="2" id="KW-1185">Reference proteome</keyword>
<comment type="caution">
    <text evidence="1">The sequence shown here is derived from an EMBL/GenBank/DDBJ whole genome shotgun (WGS) entry which is preliminary data.</text>
</comment>
<dbReference type="Proteomes" id="UP000050509">
    <property type="component" value="Unassembled WGS sequence"/>
</dbReference>
<name>A0A0P9D578_9CHLR</name>
<dbReference type="AlphaFoldDB" id="A0A0P9D578"/>
<dbReference type="EMBL" id="LJCR01003121">
    <property type="protein sequence ID" value="KPV47905.1"/>
    <property type="molecule type" value="Genomic_DNA"/>
</dbReference>
<sequence length="90" mass="9988">MVLSRPELVGYSFHQAGRLMINHMPVQDYVARKDGESVDRFHVFFAAGVWNAWIADTVSEATIRRRRAFAAALTGDEQAAPFPPAAMQPA</sequence>
<reference evidence="1 2" key="1">
    <citation type="submission" date="2015-09" db="EMBL/GenBank/DDBJ databases">
        <title>Draft genome sequence of Kouleothrix aurantiaca JCM 19913.</title>
        <authorList>
            <person name="Hemp J."/>
        </authorList>
    </citation>
    <scope>NUCLEOTIDE SEQUENCE [LARGE SCALE GENOMIC DNA]</scope>
    <source>
        <strain evidence="1 2">COM-B</strain>
    </source>
</reference>
<gene>
    <name evidence="1" type="ORF">SE17_40945</name>
</gene>
<proteinExistence type="predicted"/>
<evidence type="ECO:0000313" key="1">
    <source>
        <dbReference type="EMBL" id="KPV47905.1"/>
    </source>
</evidence>
<accession>A0A0P9D578</accession>